<accession>A0AAD9CNA5</accession>
<organism evidence="2 3">
    <name type="scientific">Dissostichus eleginoides</name>
    <name type="common">Patagonian toothfish</name>
    <name type="synonym">Dissostichus amissus</name>
    <dbReference type="NCBI Taxonomy" id="100907"/>
    <lineage>
        <taxon>Eukaryota</taxon>
        <taxon>Metazoa</taxon>
        <taxon>Chordata</taxon>
        <taxon>Craniata</taxon>
        <taxon>Vertebrata</taxon>
        <taxon>Euteleostomi</taxon>
        <taxon>Actinopterygii</taxon>
        <taxon>Neopterygii</taxon>
        <taxon>Teleostei</taxon>
        <taxon>Neoteleostei</taxon>
        <taxon>Acanthomorphata</taxon>
        <taxon>Eupercaria</taxon>
        <taxon>Perciformes</taxon>
        <taxon>Notothenioidei</taxon>
        <taxon>Nototheniidae</taxon>
        <taxon>Dissostichus</taxon>
    </lineage>
</organism>
<feature type="region of interest" description="Disordered" evidence="1">
    <location>
        <begin position="81"/>
        <end position="117"/>
    </location>
</feature>
<keyword evidence="3" id="KW-1185">Reference proteome</keyword>
<feature type="region of interest" description="Disordered" evidence="1">
    <location>
        <begin position="1"/>
        <end position="26"/>
    </location>
</feature>
<feature type="region of interest" description="Disordered" evidence="1">
    <location>
        <begin position="42"/>
        <end position="67"/>
    </location>
</feature>
<feature type="compositionally biased region" description="Polar residues" evidence="1">
    <location>
        <begin position="81"/>
        <end position="92"/>
    </location>
</feature>
<dbReference type="Proteomes" id="UP001228049">
    <property type="component" value="Unassembled WGS sequence"/>
</dbReference>
<dbReference type="EMBL" id="JASDAP010000003">
    <property type="protein sequence ID" value="KAK1905217.1"/>
    <property type="molecule type" value="Genomic_DNA"/>
</dbReference>
<sequence length="117" mass="12749">MDVRAWHPQRGDVSQIAASNPRARDMCPSAWHDYGRERGSDCGMLGREATGGEQRGTARAGDEGRKNGWKAQLAAASNWAEQVSMADQSRMQHGSKEREGHKQSSRAGQAVGVWEGV</sequence>
<evidence type="ECO:0000313" key="3">
    <source>
        <dbReference type="Proteomes" id="UP001228049"/>
    </source>
</evidence>
<comment type="caution">
    <text evidence="2">The sequence shown here is derived from an EMBL/GenBank/DDBJ whole genome shotgun (WGS) entry which is preliminary data.</text>
</comment>
<reference evidence="2" key="1">
    <citation type="submission" date="2023-04" db="EMBL/GenBank/DDBJ databases">
        <title>Chromosome-level genome of Chaenocephalus aceratus.</title>
        <authorList>
            <person name="Park H."/>
        </authorList>
    </citation>
    <scope>NUCLEOTIDE SEQUENCE</scope>
    <source>
        <strain evidence="2">DE</strain>
        <tissue evidence="2">Muscle</tissue>
    </source>
</reference>
<evidence type="ECO:0000256" key="1">
    <source>
        <dbReference type="SAM" id="MobiDB-lite"/>
    </source>
</evidence>
<evidence type="ECO:0000313" key="2">
    <source>
        <dbReference type="EMBL" id="KAK1905217.1"/>
    </source>
</evidence>
<dbReference type="AlphaFoldDB" id="A0AAD9CNA5"/>
<proteinExistence type="predicted"/>
<gene>
    <name evidence="2" type="ORF">KUDE01_012400</name>
</gene>
<protein>
    <submittedName>
        <fullName evidence="2">Pleckstrin like domain containing family H member 2</fullName>
    </submittedName>
</protein>
<name>A0AAD9CNA5_DISEL</name>